<dbReference type="Proteomes" id="UP000658258">
    <property type="component" value="Unassembled WGS sequence"/>
</dbReference>
<organism evidence="1 2">
    <name type="scientific">Roseivirga thermotolerans</name>
    <dbReference type="NCBI Taxonomy" id="1758176"/>
    <lineage>
        <taxon>Bacteria</taxon>
        <taxon>Pseudomonadati</taxon>
        <taxon>Bacteroidota</taxon>
        <taxon>Cytophagia</taxon>
        <taxon>Cytophagales</taxon>
        <taxon>Roseivirgaceae</taxon>
        <taxon>Roseivirga</taxon>
    </lineage>
</organism>
<sequence>MFMVWLVWFVCQVELHKCADQYLSGSILGERVFAGMFMKVLILSQKSMSVFQGRAKADR</sequence>
<name>A0ABQ3ICQ8_9BACT</name>
<accession>A0ABQ3ICQ8</accession>
<reference evidence="2" key="1">
    <citation type="journal article" date="2019" name="Int. J. Syst. Evol. Microbiol.">
        <title>The Global Catalogue of Microorganisms (GCM) 10K type strain sequencing project: providing services to taxonomists for standard genome sequencing and annotation.</title>
        <authorList>
            <consortium name="The Broad Institute Genomics Platform"/>
            <consortium name="The Broad Institute Genome Sequencing Center for Infectious Disease"/>
            <person name="Wu L."/>
            <person name="Ma J."/>
        </authorList>
    </citation>
    <scope>NUCLEOTIDE SEQUENCE [LARGE SCALE GENOMIC DNA]</scope>
    <source>
        <strain evidence="2">CGMCC 1.15111</strain>
    </source>
</reference>
<dbReference type="EMBL" id="BNAG01000005">
    <property type="protein sequence ID" value="GHE74495.1"/>
    <property type="molecule type" value="Genomic_DNA"/>
</dbReference>
<keyword evidence="2" id="KW-1185">Reference proteome</keyword>
<evidence type="ECO:0000313" key="1">
    <source>
        <dbReference type="EMBL" id="GHE74495.1"/>
    </source>
</evidence>
<comment type="caution">
    <text evidence="1">The sequence shown here is derived from an EMBL/GenBank/DDBJ whole genome shotgun (WGS) entry which is preliminary data.</text>
</comment>
<gene>
    <name evidence="1" type="ORF">GCM10011340_33840</name>
</gene>
<protein>
    <submittedName>
        <fullName evidence="1">Uncharacterized protein</fullName>
    </submittedName>
</protein>
<evidence type="ECO:0000313" key="2">
    <source>
        <dbReference type="Proteomes" id="UP000658258"/>
    </source>
</evidence>
<proteinExistence type="predicted"/>